<feature type="domain" description="Tail sheath protein C-terminal" evidence="2">
    <location>
        <begin position="370"/>
        <end position="475"/>
    </location>
</feature>
<accession>A0ABP8G4K6</accession>
<dbReference type="EMBL" id="BAABFT010000003">
    <property type="protein sequence ID" value="GAA4316834.1"/>
    <property type="molecule type" value="Genomic_DNA"/>
</dbReference>
<dbReference type="PANTHER" id="PTHR35861:SF1">
    <property type="entry name" value="PHAGE TAIL SHEATH PROTEIN"/>
    <property type="match status" value="1"/>
</dbReference>
<comment type="caution">
    <text evidence="3">The sequence shown here is derived from an EMBL/GenBank/DDBJ whole genome shotgun (WGS) entry which is preliminary data.</text>
</comment>
<dbReference type="Gene3D" id="3.40.50.11780">
    <property type="match status" value="1"/>
</dbReference>
<dbReference type="Pfam" id="PF17482">
    <property type="entry name" value="Phage_sheath_1C"/>
    <property type="match status" value="1"/>
</dbReference>
<dbReference type="RefSeq" id="WP_345210313.1">
    <property type="nucleotide sequence ID" value="NZ_BAABFT010000003.1"/>
</dbReference>
<dbReference type="Proteomes" id="UP001500582">
    <property type="component" value="Unassembled WGS sequence"/>
</dbReference>
<dbReference type="PANTHER" id="PTHR35861">
    <property type="match status" value="1"/>
</dbReference>
<reference evidence="4" key="1">
    <citation type="journal article" date="2019" name="Int. J. Syst. Evol. Microbiol.">
        <title>The Global Catalogue of Microorganisms (GCM) 10K type strain sequencing project: providing services to taxonomists for standard genome sequencing and annotation.</title>
        <authorList>
            <consortium name="The Broad Institute Genomics Platform"/>
            <consortium name="The Broad Institute Genome Sequencing Center for Infectious Disease"/>
            <person name="Wu L."/>
            <person name="Ma J."/>
        </authorList>
    </citation>
    <scope>NUCLEOTIDE SEQUENCE [LARGE SCALE GENOMIC DNA]</scope>
    <source>
        <strain evidence="4">JCM 17705</strain>
    </source>
</reference>
<evidence type="ECO:0000256" key="1">
    <source>
        <dbReference type="ARBA" id="ARBA00008005"/>
    </source>
</evidence>
<gene>
    <name evidence="3" type="ORF">GCM10023149_14080</name>
</gene>
<sequence length="481" mass="51973">MANYRSPGVYVEEVSTLPPSIAEVESAVPVFIGYTKIATNLAANDLLKVPTPINSMADYVQYFGGPFVQAAANISIVVDEKRTGTKTTGYSAVITPNKDAMGKHNLYHAVKHYFANGGSRCYIVSVALYTGTVDADDLEAGITIAGAQDGPTILLSPEAVYTSESEFNSLNQALIGLAANLKDRFAILDTRLSTVPKSTSSIGTDVAGTIDSVNADPLIRQYGAVYYPHLETTYNYEFDFDALTITDYTVNGAAPAAADDKQGQAFSALKNTSSVLYNYVLGQYKNQHIVLPPSAAVAGIYCRVDASRGVWKAPANVSINDVVKPTVSVARADQDLLNINDQTGKSVNAILNSPGFGTLVMGARTLNGNDNEWKYINVRRFFITVEQSIKNSTAMFVFEPNTSSTWVKVQAMIENYLFTKWRDGALAGAKPEQAYFVNVGIGSTMTSVDILEGRLIIEIGMAVARPAEFIVLKFEQMLQTS</sequence>
<protein>
    <recommendedName>
        <fullName evidence="2">Tail sheath protein C-terminal domain-containing protein</fullName>
    </recommendedName>
</protein>
<name>A0ABP8G4K6_9SPHI</name>
<evidence type="ECO:0000313" key="4">
    <source>
        <dbReference type="Proteomes" id="UP001500582"/>
    </source>
</evidence>
<evidence type="ECO:0000313" key="3">
    <source>
        <dbReference type="EMBL" id="GAA4316834.1"/>
    </source>
</evidence>
<dbReference type="InterPro" id="IPR020287">
    <property type="entry name" value="Tail_sheath_C"/>
</dbReference>
<proteinExistence type="inferred from homology"/>
<comment type="similarity">
    <text evidence="1">Belongs to the myoviridae tail sheath protein family.</text>
</comment>
<organism evidence="3 4">
    <name type="scientific">Mucilaginibacter gynuensis</name>
    <dbReference type="NCBI Taxonomy" id="1302236"/>
    <lineage>
        <taxon>Bacteria</taxon>
        <taxon>Pseudomonadati</taxon>
        <taxon>Bacteroidota</taxon>
        <taxon>Sphingobacteriia</taxon>
        <taxon>Sphingobacteriales</taxon>
        <taxon>Sphingobacteriaceae</taxon>
        <taxon>Mucilaginibacter</taxon>
    </lineage>
</organism>
<dbReference type="InterPro" id="IPR052042">
    <property type="entry name" value="Tail_sheath_structural"/>
</dbReference>
<keyword evidence="4" id="KW-1185">Reference proteome</keyword>
<evidence type="ECO:0000259" key="2">
    <source>
        <dbReference type="Pfam" id="PF17482"/>
    </source>
</evidence>